<sequence length="96" mass="10947">MAVLDFQQPIRGNGYPIYYPFEGRGAHLLTPDKLSPAVRPGGLPDVQLQFYRGSNPMLPPQPYGLLDIRLEARYPFEEALVKLRELHPEPGLNRLY</sequence>
<evidence type="ECO:0000313" key="1">
    <source>
        <dbReference type="EMBL" id="RIE03592.1"/>
    </source>
</evidence>
<dbReference type="AlphaFoldDB" id="A0A398CMS5"/>
<reference evidence="1 2" key="1">
    <citation type="submission" date="2018-09" db="EMBL/GenBank/DDBJ databases">
        <title>Cohnella cavernae sp. nov., isolated from a karst cave.</title>
        <authorList>
            <person name="Zhu H."/>
        </authorList>
    </citation>
    <scope>NUCLEOTIDE SEQUENCE [LARGE SCALE GENOMIC DNA]</scope>
    <source>
        <strain evidence="1 2">K2E09-144</strain>
    </source>
</reference>
<comment type="caution">
    <text evidence="1">The sequence shown here is derived from an EMBL/GenBank/DDBJ whole genome shotgun (WGS) entry which is preliminary data.</text>
</comment>
<proteinExistence type="predicted"/>
<evidence type="ECO:0000313" key="2">
    <source>
        <dbReference type="Proteomes" id="UP000266340"/>
    </source>
</evidence>
<dbReference type="RefSeq" id="WP_119149173.1">
    <property type="nucleotide sequence ID" value="NZ_QXJM01000035.1"/>
</dbReference>
<dbReference type="EMBL" id="QXJM01000035">
    <property type="protein sequence ID" value="RIE03592.1"/>
    <property type="molecule type" value="Genomic_DNA"/>
</dbReference>
<organism evidence="1 2">
    <name type="scientific">Cohnella faecalis</name>
    <dbReference type="NCBI Taxonomy" id="2315694"/>
    <lineage>
        <taxon>Bacteria</taxon>
        <taxon>Bacillati</taxon>
        <taxon>Bacillota</taxon>
        <taxon>Bacilli</taxon>
        <taxon>Bacillales</taxon>
        <taxon>Paenibacillaceae</taxon>
        <taxon>Cohnella</taxon>
    </lineage>
</organism>
<dbReference type="Proteomes" id="UP000266340">
    <property type="component" value="Unassembled WGS sequence"/>
</dbReference>
<gene>
    <name evidence="1" type="ORF">D3H35_10660</name>
</gene>
<protein>
    <submittedName>
        <fullName evidence="1">Uncharacterized protein</fullName>
    </submittedName>
</protein>
<accession>A0A398CMS5</accession>
<name>A0A398CMS5_9BACL</name>
<keyword evidence="2" id="KW-1185">Reference proteome</keyword>